<dbReference type="InterPro" id="IPR006224">
    <property type="entry name" value="PsdUridine_synth_RluA-like_CS"/>
</dbReference>
<dbReference type="GO" id="GO:0000455">
    <property type="term" value="P:enzyme-directed rRNA pseudouridine synthesis"/>
    <property type="evidence" value="ECO:0007669"/>
    <property type="project" value="TreeGrafter"/>
</dbReference>
<dbReference type="Proteomes" id="UP000178999">
    <property type="component" value="Unassembled WGS sequence"/>
</dbReference>
<evidence type="ECO:0000256" key="1">
    <source>
        <dbReference type="ARBA" id="ARBA00010876"/>
    </source>
</evidence>
<dbReference type="InterPro" id="IPR050188">
    <property type="entry name" value="RluA_PseudoU_synthase"/>
</dbReference>
<reference evidence="3 4" key="1">
    <citation type="journal article" date="2016" name="Nat. Commun.">
        <title>Thousands of microbial genomes shed light on interconnected biogeochemical processes in an aquifer system.</title>
        <authorList>
            <person name="Anantharaman K."/>
            <person name="Brown C.T."/>
            <person name="Hug L.A."/>
            <person name="Sharon I."/>
            <person name="Castelle C.J."/>
            <person name="Probst A.J."/>
            <person name="Thomas B.C."/>
            <person name="Singh A."/>
            <person name="Wilkins M.J."/>
            <person name="Karaoz U."/>
            <person name="Brodie E.L."/>
            <person name="Williams K.H."/>
            <person name="Hubbard S.S."/>
            <person name="Banfield J.F."/>
        </authorList>
    </citation>
    <scope>NUCLEOTIDE SEQUENCE [LARGE SCALE GENOMIC DNA]</scope>
</reference>
<sequence length="236" mass="27001">MYAKAMEDFRNNFEYYVVAMEGDEVVINCPPFIPVSGNEYYKQGGIVELVSEILGCQMYLCHRLDRETSGVLLLTSNLAHYNYLRLNWHESTQKRYDAVVIGRWDPAVTFAELPLISDEGEKKVRVDSRGRWAKTFFWVKQVFPTAGRNGLSWIGAQLVTGRKHQIRVHGAYLQHPIVGDELYAPGWARSLHPRQLLHASELTLDVPWNEHPWIFTAGLPDDFSEFLAGLENGAYV</sequence>
<dbReference type="GO" id="GO:0003723">
    <property type="term" value="F:RNA binding"/>
    <property type="evidence" value="ECO:0007669"/>
    <property type="project" value="InterPro"/>
</dbReference>
<dbReference type="Pfam" id="PF00849">
    <property type="entry name" value="PseudoU_synth_2"/>
    <property type="match status" value="1"/>
</dbReference>
<dbReference type="SUPFAM" id="SSF55120">
    <property type="entry name" value="Pseudouridine synthase"/>
    <property type="match status" value="1"/>
</dbReference>
<dbReference type="EMBL" id="MGHY01000021">
    <property type="protein sequence ID" value="OGM79046.1"/>
    <property type="molecule type" value="Genomic_DNA"/>
</dbReference>
<comment type="similarity">
    <text evidence="1">Belongs to the pseudouridine synthase RluA family.</text>
</comment>
<dbReference type="AlphaFoldDB" id="A0A1F8CSK1"/>
<dbReference type="CDD" id="cd02869">
    <property type="entry name" value="PseudoU_synth_RluA_like"/>
    <property type="match status" value="1"/>
</dbReference>
<dbReference type="STRING" id="1802538.A2382_01360"/>
<evidence type="ECO:0000259" key="2">
    <source>
        <dbReference type="Pfam" id="PF00849"/>
    </source>
</evidence>
<dbReference type="PANTHER" id="PTHR21600:SF87">
    <property type="entry name" value="RNA PSEUDOURIDYLATE SYNTHASE DOMAIN-CONTAINING PROTEIN 1"/>
    <property type="match status" value="1"/>
</dbReference>
<protein>
    <recommendedName>
        <fullName evidence="2">Pseudouridine synthase RsuA/RluA-like domain-containing protein</fullName>
    </recommendedName>
</protein>
<comment type="caution">
    <text evidence="3">The sequence shown here is derived from an EMBL/GenBank/DDBJ whole genome shotgun (WGS) entry which is preliminary data.</text>
</comment>
<evidence type="ECO:0000313" key="4">
    <source>
        <dbReference type="Proteomes" id="UP000178999"/>
    </source>
</evidence>
<dbReference type="InterPro" id="IPR006145">
    <property type="entry name" value="PsdUridine_synth_RsuA/RluA"/>
</dbReference>
<dbReference type="PROSITE" id="PS01129">
    <property type="entry name" value="PSI_RLU"/>
    <property type="match status" value="1"/>
</dbReference>
<gene>
    <name evidence="3" type="ORF">A2382_01360</name>
</gene>
<name>A0A1F8CSK1_9BACT</name>
<dbReference type="GO" id="GO:0140098">
    <property type="term" value="F:catalytic activity, acting on RNA"/>
    <property type="evidence" value="ECO:0007669"/>
    <property type="project" value="UniProtKB-ARBA"/>
</dbReference>
<accession>A0A1F8CSK1</accession>
<evidence type="ECO:0000313" key="3">
    <source>
        <dbReference type="EMBL" id="OGM79046.1"/>
    </source>
</evidence>
<dbReference type="Gene3D" id="3.30.2350.10">
    <property type="entry name" value="Pseudouridine synthase"/>
    <property type="match status" value="1"/>
</dbReference>
<dbReference type="GO" id="GO:0009982">
    <property type="term" value="F:pseudouridine synthase activity"/>
    <property type="evidence" value="ECO:0007669"/>
    <property type="project" value="InterPro"/>
</dbReference>
<feature type="domain" description="Pseudouridine synthase RsuA/RluA-like" evidence="2">
    <location>
        <begin position="25"/>
        <end position="169"/>
    </location>
</feature>
<organism evidence="3 4">
    <name type="scientific">Candidatus Woesebacteria bacterium RIFOXYB1_FULL_38_16</name>
    <dbReference type="NCBI Taxonomy" id="1802538"/>
    <lineage>
        <taxon>Bacteria</taxon>
        <taxon>Candidatus Woeseibacteriota</taxon>
    </lineage>
</organism>
<proteinExistence type="inferred from homology"/>
<dbReference type="PANTHER" id="PTHR21600">
    <property type="entry name" value="MITOCHONDRIAL RNA PSEUDOURIDINE SYNTHASE"/>
    <property type="match status" value="1"/>
</dbReference>
<dbReference type="InterPro" id="IPR020103">
    <property type="entry name" value="PsdUridine_synth_cat_dom_sf"/>
</dbReference>